<name>A0A6J7J9E4_9ZZZZ</name>
<accession>A0A6J7J9E4</accession>
<evidence type="ECO:0000313" key="1">
    <source>
        <dbReference type="EMBL" id="CAB4939194.1"/>
    </source>
</evidence>
<sequence>MQMPARADDFDLGRLQMKAGEGRRLELEVDLGELRLADDDYRPEPQVVPVQLDLSRTTGSGWALRLRTRAALQGPCMRCLGPASSVVEIDAREIDQPGAGEELQSPYIEGEVLTLRDWAHDAFVLAVPAAVLCRPDCAGLCPRCGADLNADPGHSHEAEVDPRWAKLGELRFDAD</sequence>
<proteinExistence type="predicted"/>
<dbReference type="AlphaFoldDB" id="A0A6J7J9E4"/>
<dbReference type="EMBL" id="CAFBMX010000009">
    <property type="protein sequence ID" value="CAB4939194.1"/>
    <property type="molecule type" value="Genomic_DNA"/>
</dbReference>
<protein>
    <submittedName>
        <fullName evidence="1">Unannotated protein</fullName>
    </submittedName>
</protein>
<organism evidence="1">
    <name type="scientific">freshwater metagenome</name>
    <dbReference type="NCBI Taxonomy" id="449393"/>
    <lineage>
        <taxon>unclassified sequences</taxon>
        <taxon>metagenomes</taxon>
        <taxon>ecological metagenomes</taxon>
    </lineage>
</organism>
<dbReference type="Pfam" id="PF02620">
    <property type="entry name" value="YceD"/>
    <property type="match status" value="1"/>
</dbReference>
<gene>
    <name evidence="1" type="ORF">UFOPK3674_01699</name>
</gene>
<dbReference type="InterPro" id="IPR003772">
    <property type="entry name" value="YceD"/>
</dbReference>
<reference evidence="1" key="1">
    <citation type="submission" date="2020-05" db="EMBL/GenBank/DDBJ databases">
        <authorList>
            <person name="Chiriac C."/>
            <person name="Salcher M."/>
            <person name="Ghai R."/>
            <person name="Kavagutti S V."/>
        </authorList>
    </citation>
    <scope>NUCLEOTIDE SEQUENCE</scope>
</reference>